<keyword evidence="4" id="KW-1185">Reference proteome</keyword>
<feature type="domain" description="Microcin J25-processing protein McjB C-terminal" evidence="2">
    <location>
        <begin position="82"/>
        <end position="191"/>
    </location>
</feature>
<feature type="region of interest" description="Disordered" evidence="1">
    <location>
        <begin position="180"/>
        <end position="209"/>
    </location>
</feature>
<sequence length="209" mass="22692">MTRSELAYLITPYATITIDYRTGHTELHLADSTNEKPLDGAIVNWVPTGPSWGTSEIPAVLPAHALVPLPWRLAAIPAVLTTTVALLGRPRDRTFHRLVRLAAAGRALPPATARQVRYAVRAVRWAAGPLPLRWACLEQSAAAALLLALIGRRAEWRHGVALDPIRMHCWLAGPDGRPVDEPEETGLYTVTCTPDGPGPDPRGTERSTT</sequence>
<dbReference type="RefSeq" id="WP_397615035.1">
    <property type="nucleotide sequence ID" value="NZ_JBIRRB010000024.1"/>
</dbReference>
<name>A0ABW7TD36_9ACTN</name>
<reference evidence="3 4" key="1">
    <citation type="submission" date="2024-10" db="EMBL/GenBank/DDBJ databases">
        <title>The Natural Products Discovery Center: Release of the First 8490 Sequenced Strains for Exploring Actinobacteria Biosynthetic Diversity.</title>
        <authorList>
            <person name="Kalkreuter E."/>
            <person name="Kautsar S.A."/>
            <person name="Yang D."/>
            <person name="Bader C.D."/>
            <person name="Teijaro C.N."/>
            <person name="Fluegel L."/>
            <person name="Davis C.M."/>
            <person name="Simpson J.R."/>
            <person name="Lauterbach L."/>
            <person name="Steele A.D."/>
            <person name="Gui C."/>
            <person name="Meng S."/>
            <person name="Li G."/>
            <person name="Viehrig K."/>
            <person name="Ye F."/>
            <person name="Su P."/>
            <person name="Kiefer A.F."/>
            <person name="Nichols A."/>
            <person name="Cepeda A.J."/>
            <person name="Yan W."/>
            <person name="Fan B."/>
            <person name="Jiang Y."/>
            <person name="Adhikari A."/>
            <person name="Zheng C.-J."/>
            <person name="Schuster L."/>
            <person name="Cowan T.M."/>
            <person name="Smanski M.J."/>
            <person name="Chevrette M.G."/>
            <person name="De Carvalho L.P.S."/>
            <person name="Shen B."/>
        </authorList>
    </citation>
    <scope>NUCLEOTIDE SEQUENCE [LARGE SCALE GENOMIC DNA]</scope>
    <source>
        <strain evidence="3 4">NPDC020979</strain>
    </source>
</reference>
<accession>A0ABW7TD36</accession>
<dbReference type="InterPro" id="IPR053521">
    <property type="entry name" value="McjB-like"/>
</dbReference>
<evidence type="ECO:0000313" key="4">
    <source>
        <dbReference type="Proteomes" id="UP001611162"/>
    </source>
</evidence>
<dbReference type="Proteomes" id="UP001611162">
    <property type="component" value="Unassembled WGS sequence"/>
</dbReference>
<organism evidence="3 4">
    <name type="scientific">Streptomyces abikoensis</name>
    <dbReference type="NCBI Taxonomy" id="97398"/>
    <lineage>
        <taxon>Bacteria</taxon>
        <taxon>Bacillati</taxon>
        <taxon>Actinomycetota</taxon>
        <taxon>Actinomycetes</taxon>
        <taxon>Kitasatosporales</taxon>
        <taxon>Streptomycetaceae</taxon>
        <taxon>Streptomyces</taxon>
    </lineage>
</organism>
<comment type="caution">
    <text evidence="3">The sequence shown here is derived from an EMBL/GenBank/DDBJ whole genome shotgun (WGS) entry which is preliminary data.</text>
</comment>
<proteinExistence type="predicted"/>
<dbReference type="EMBL" id="JBIRRB010000024">
    <property type="protein sequence ID" value="MFI0915468.1"/>
    <property type="molecule type" value="Genomic_DNA"/>
</dbReference>
<protein>
    <submittedName>
        <fullName evidence="3">Lasso peptide biosynthesis B2 protein</fullName>
    </submittedName>
</protein>
<evidence type="ECO:0000256" key="1">
    <source>
        <dbReference type="SAM" id="MobiDB-lite"/>
    </source>
</evidence>
<evidence type="ECO:0000259" key="2">
    <source>
        <dbReference type="Pfam" id="PF13471"/>
    </source>
</evidence>
<gene>
    <name evidence="3" type="ORF">ACH4TF_34360</name>
</gene>
<dbReference type="NCBIfam" id="NF033537">
    <property type="entry name" value="lasso_biosyn_B2"/>
    <property type="match status" value="1"/>
</dbReference>
<evidence type="ECO:0000313" key="3">
    <source>
        <dbReference type="EMBL" id="MFI0915468.1"/>
    </source>
</evidence>
<dbReference type="InterPro" id="IPR032708">
    <property type="entry name" value="McjB_C"/>
</dbReference>
<dbReference type="Pfam" id="PF13471">
    <property type="entry name" value="Transglut_core3"/>
    <property type="match status" value="1"/>
</dbReference>